<accession>A0AAV7YVR1</accession>
<dbReference type="InterPro" id="IPR005025">
    <property type="entry name" value="FMN_Rdtase-like_dom"/>
</dbReference>
<evidence type="ECO:0000313" key="6">
    <source>
        <dbReference type="Proteomes" id="UP001146793"/>
    </source>
</evidence>
<dbReference type="EMBL" id="JANTQA010000047">
    <property type="protein sequence ID" value="KAJ3431823.1"/>
    <property type="molecule type" value="Genomic_DNA"/>
</dbReference>
<name>A0AAV7YVR1_9EUKA</name>
<dbReference type="Proteomes" id="UP001146793">
    <property type="component" value="Unassembled WGS sequence"/>
</dbReference>
<gene>
    <name evidence="4" type="ORF">M0812_20747</name>
    <name evidence="5" type="ORF">M0813_01262</name>
</gene>
<evidence type="ECO:0000256" key="2">
    <source>
        <dbReference type="ARBA" id="ARBA00022643"/>
    </source>
</evidence>
<dbReference type="SUPFAM" id="SSF52218">
    <property type="entry name" value="Flavoproteins"/>
    <property type="match status" value="1"/>
</dbReference>
<dbReference type="InterPro" id="IPR051796">
    <property type="entry name" value="ISF_SsuE-like"/>
</dbReference>
<keyword evidence="7" id="KW-1185">Reference proteome</keyword>
<proteinExistence type="predicted"/>
<dbReference type="GO" id="GO:0016491">
    <property type="term" value="F:oxidoreductase activity"/>
    <property type="evidence" value="ECO:0007669"/>
    <property type="project" value="InterPro"/>
</dbReference>
<dbReference type="PANTHER" id="PTHR43278:SF4">
    <property type="entry name" value="NAD(P)H-DEPENDENT FMN-CONTAINING OXIDOREDUCTASE YWQN-RELATED"/>
    <property type="match status" value="1"/>
</dbReference>
<sequence>MNTLLKPLKVIALNGSPNKKGNTYRCIQKMFETFKQNKVETEILQIGSKKIEGCRGCFACLKNKNFKCVIDSDCLNESIEKIRKADGLIAASPVYFAGPTGKLKCFLDRLGFVSMHNKEEHGKRMLWHKVCSGISVHARGGGTNTLSQLNYFFSINGAVVPGSIYWNFVVGQKKGDVDKDAFGMKNMEDLANEMTNLMQMVREDKMKK</sequence>
<dbReference type="EMBL" id="JAOAOG010000032">
    <property type="protein sequence ID" value="KAJ6253216.1"/>
    <property type="molecule type" value="Genomic_DNA"/>
</dbReference>
<evidence type="ECO:0000259" key="3">
    <source>
        <dbReference type="Pfam" id="PF03358"/>
    </source>
</evidence>
<keyword evidence="1" id="KW-0285">Flavoprotein</keyword>
<keyword evidence="2" id="KW-0288">FMN</keyword>
<comment type="caution">
    <text evidence="4">The sequence shown here is derived from an EMBL/GenBank/DDBJ whole genome shotgun (WGS) entry which is preliminary data.</text>
</comment>
<reference evidence="5" key="1">
    <citation type="submission" date="2022-08" db="EMBL/GenBank/DDBJ databases">
        <title>Novel sulfate-reducing endosymbionts in the free-living metamonad Anaeramoeba.</title>
        <authorList>
            <person name="Jerlstrom-Hultqvist J."/>
            <person name="Cepicka I."/>
            <person name="Gallot-Lavallee L."/>
            <person name="Salas-Leiva D."/>
            <person name="Curtis B.A."/>
            <person name="Zahonova K."/>
            <person name="Pipaliya S."/>
            <person name="Dacks J."/>
            <person name="Roger A.J."/>
        </authorList>
    </citation>
    <scope>NUCLEOTIDE SEQUENCE</scope>
    <source>
        <strain evidence="5">Schooner1</strain>
    </source>
</reference>
<evidence type="ECO:0000313" key="7">
    <source>
        <dbReference type="Proteomes" id="UP001150062"/>
    </source>
</evidence>
<dbReference type="Proteomes" id="UP001150062">
    <property type="component" value="Unassembled WGS sequence"/>
</dbReference>
<organism evidence="4 6">
    <name type="scientific">Anaeramoeba flamelloides</name>
    <dbReference type="NCBI Taxonomy" id="1746091"/>
    <lineage>
        <taxon>Eukaryota</taxon>
        <taxon>Metamonada</taxon>
        <taxon>Anaeramoebidae</taxon>
        <taxon>Anaeramoeba</taxon>
    </lineage>
</organism>
<protein>
    <submittedName>
        <fullName evidence="4">Nad(P)h-dependent fmn-containing oxidoreductase ywqn-related</fullName>
    </submittedName>
</protein>
<evidence type="ECO:0000313" key="4">
    <source>
        <dbReference type="EMBL" id="KAJ3431823.1"/>
    </source>
</evidence>
<dbReference type="Gene3D" id="3.40.50.360">
    <property type="match status" value="1"/>
</dbReference>
<reference evidence="4" key="2">
    <citation type="submission" date="2022-08" db="EMBL/GenBank/DDBJ databases">
        <title>Novel sulphate-reducing endosymbionts in the free-living metamonad Anaeramoeba.</title>
        <authorList>
            <person name="Jerlstrom-Hultqvist J."/>
            <person name="Cepicka I."/>
            <person name="Gallot-Lavallee L."/>
            <person name="Salas-Leiva D."/>
            <person name="Curtis B.A."/>
            <person name="Zahonova K."/>
            <person name="Pipaliya S."/>
            <person name="Dacks J."/>
            <person name="Roger A.J."/>
        </authorList>
    </citation>
    <scope>NUCLEOTIDE SEQUENCE</scope>
    <source>
        <strain evidence="4">Busselton2</strain>
    </source>
</reference>
<feature type="domain" description="NADPH-dependent FMN reductase-like" evidence="3">
    <location>
        <begin position="9"/>
        <end position="168"/>
    </location>
</feature>
<dbReference type="InterPro" id="IPR029039">
    <property type="entry name" value="Flavoprotein-like_sf"/>
</dbReference>
<evidence type="ECO:0000256" key="1">
    <source>
        <dbReference type="ARBA" id="ARBA00022630"/>
    </source>
</evidence>
<dbReference type="Pfam" id="PF03358">
    <property type="entry name" value="FMN_red"/>
    <property type="match status" value="1"/>
</dbReference>
<evidence type="ECO:0000313" key="5">
    <source>
        <dbReference type="EMBL" id="KAJ6253216.1"/>
    </source>
</evidence>
<dbReference type="AlphaFoldDB" id="A0AAV7YVR1"/>
<dbReference type="PANTHER" id="PTHR43278">
    <property type="entry name" value="NAD(P)H-DEPENDENT FMN-CONTAINING OXIDOREDUCTASE YWQN-RELATED"/>
    <property type="match status" value="1"/>
</dbReference>